<dbReference type="AlphaFoldDB" id="A0A380AAY6"/>
<organism evidence="2 3">
    <name type="scientific">Shewanella algae</name>
    <dbReference type="NCBI Taxonomy" id="38313"/>
    <lineage>
        <taxon>Bacteria</taxon>
        <taxon>Pseudomonadati</taxon>
        <taxon>Pseudomonadota</taxon>
        <taxon>Gammaproteobacteria</taxon>
        <taxon>Alteromonadales</taxon>
        <taxon>Shewanellaceae</taxon>
        <taxon>Shewanella</taxon>
    </lineage>
</organism>
<dbReference type="InterPro" id="IPR009061">
    <property type="entry name" value="DNA-bd_dom_put_sf"/>
</dbReference>
<dbReference type="SUPFAM" id="SSF46955">
    <property type="entry name" value="Putative DNA-binding domain"/>
    <property type="match status" value="1"/>
</dbReference>
<dbReference type="InterPro" id="IPR041657">
    <property type="entry name" value="HTH_17"/>
</dbReference>
<evidence type="ECO:0000313" key="3">
    <source>
        <dbReference type="Proteomes" id="UP000254069"/>
    </source>
</evidence>
<dbReference type="Proteomes" id="UP000254069">
    <property type="component" value="Unassembled WGS sequence"/>
</dbReference>
<dbReference type="NCBIfam" id="TIGR01764">
    <property type="entry name" value="excise"/>
    <property type="match status" value="1"/>
</dbReference>
<keyword evidence="3" id="KW-1185">Reference proteome</keyword>
<dbReference type="InterPro" id="IPR038148">
    <property type="entry name" value="Tn1545/Tn916_Xis"/>
</dbReference>
<evidence type="ECO:0000259" key="1">
    <source>
        <dbReference type="Pfam" id="PF12728"/>
    </source>
</evidence>
<name>A0A380AAY6_9GAMM</name>
<protein>
    <submittedName>
        <fullName evidence="2">Predicted transcriptional regulator</fullName>
    </submittedName>
</protein>
<dbReference type="GO" id="GO:0003677">
    <property type="term" value="F:DNA binding"/>
    <property type="evidence" value="ECO:0007669"/>
    <property type="project" value="InterPro"/>
</dbReference>
<feature type="domain" description="Helix-turn-helix" evidence="1">
    <location>
        <begin position="23"/>
        <end position="73"/>
    </location>
</feature>
<dbReference type="InterPro" id="IPR010093">
    <property type="entry name" value="SinI_DNA-bd"/>
</dbReference>
<dbReference type="Pfam" id="PF12728">
    <property type="entry name" value="HTH_17"/>
    <property type="match status" value="1"/>
</dbReference>
<reference evidence="2 3" key="1">
    <citation type="submission" date="2018-06" db="EMBL/GenBank/DDBJ databases">
        <authorList>
            <consortium name="Pathogen Informatics"/>
            <person name="Doyle S."/>
        </authorList>
    </citation>
    <scope>NUCLEOTIDE SEQUENCE [LARGE SCALE GENOMIC DNA]</scope>
    <source>
        <strain evidence="2 3">NCTC10738</strain>
    </source>
</reference>
<proteinExistence type="predicted"/>
<dbReference type="RefSeq" id="WP_115389826.1">
    <property type="nucleotide sequence ID" value="NZ_JADZHC010000073.1"/>
</dbReference>
<evidence type="ECO:0000313" key="2">
    <source>
        <dbReference type="EMBL" id="SUI77102.1"/>
    </source>
</evidence>
<accession>A0A380AAY6</accession>
<sequence>MTENQLAEMFENIRSLKAMTKEVMTINECAQYTGLSVSYLYKLTHRKLIPFFKPMGKRLYFKRAEIDQWLMRNKQGDIYEAS</sequence>
<dbReference type="Gene3D" id="3.90.105.50">
    <property type="match status" value="1"/>
</dbReference>
<gene>
    <name evidence="2" type="ORF">NCTC10738_02546</name>
</gene>
<dbReference type="EMBL" id="UGYO01000001">
    <property type="protein sequence ID" value="SUI77102.1"/>
    <property type="molecule type" value="Genomic_DNA"/>
</dbReference>